<dbReference type="PANTHER" id="PTHR24020:SF20">
    <property type="entry name" value="PH DOMAIN-CONTAINING PROTEIN"/>
    <property type="match status" value="1"/>
</dbReference>
<evidence type="ECO:0000313" key="3">
    <source>
        <dbReference type="Proteomes" id="UP000054047"/>
    </source>
</evidence>
<evidence type="ECO:0000259" key="1">
    <source>
        <dbReference type="PROSITE" id="PS50234"/>
    </source>
</evidence>
<dbReference type="Gene3D" id="3.40.50.410">
    <property type="entry name" value="von Willebrand factor, type A domain"/>
    <property type="match status" value="1"/>
</dbReference>
<feature type="domain" description="VWFA" evidence="1">
    <location>
        <begin position="102"/>
        <end position="279"/>
    </location>
</feature>
<dbReference type="Proteomes" id="UP000054047">
    <property type="component" value="Unassembled WGS sequence"/>
</dbReference>
<proteinExistence type="predicted"/>
<name>A0A0C2GHV4_9BILA</name>
<dbReference type="InterPro" id="IPR002035">
    <property type="entry name" value="VWF_A"/>
</dbReference>
<dbReference type="SUPFAM" id="SSF53300">
    <property type="entry name" value="vWA-like"/>
    <property type="match status" value="1"/>
</dbReference>
<organism evidence="2 3">
    <name type="scientific">Ancylostoma duodenale</name>
    <dbReference type="NCBI Taxonomy" id="51022"/>
    <lineage>
        <taxon>Eukaryota</taxon>
        <taxon>Metazoa</taxon>
        <taxon>Ecdysozoa</taxon>
        <taxon>Nematoda</taxon>
        <taxon>Chromadorea</taxon>
        <taxon>Rhabditida</taxon>
        <taxon>Rhabditina</taxon>
        <taxon>Rhabditomorpha</taxon>
        <taxon>Strongyloidea</taxon>
        <taxon>Ancylostomatidae</taxon>
        <taxon>Ancylostomatinae</taxon>
        <taxon>Ancylostoma</taxon>
    </lineage>
</organism>
<dbReference type="Pfam" id="PF00092">
    <property type="entry name" value="VWA"/>
    <property type="match status" value="1"/>
</dbReference>
<dbReference type="OrthoDB" id="10256829at2759"/>
<dbReference type="PRINTS" id="PR00453">
    <property type="entry name" value="VWFADOMAIN"/>
</dbReference>
<reference evidence="2 3" key="1">
    <citation type="submission" date="2013-12" db="EMBL/GenBank/DDBJ databases">
        <title>Draft genome of the parsitic nematode Ancylostoma duodenale.</title>
        <authorList>
            <person name="Mitreva M."/>
        </authorList>
    </citation>
    <scope>NUCLEOTIDE SEQUENCE [LARGE SCALE GENOMIC DNA]</scope>
    <source>
        <strain evidence="2 3">Zhejiang</strain>
    </source>
</reference>
<protein>
    <submittedName>
        <fullName evidence="2">von Willebrand factor type A domain protein</fullName>
    </submittedName>
</protein>
<sequence length="291" mass="31819">MASLLVKSANCDICTTIKSPAIRTRNFIEIVTESGTMAILESWGWGSVQRNIKVASIAGALVTGENARHAASRGLFYCYYKEVFTVCLFLTRSSACMWPSSDIFFIVDGTMSVDQFQFQKELSFISQSLSNIKISEDASQLAMAQFTPRGKQEFGLGEVKTNAEAKAAIERVGFSPCDIISDKTHCTPRASLNSLAGVALQNSNRKWLPDVVVVISSAKYRLPEQLPKETLFSPQSPLHIFYILIGGPSPDEPHFEASATSIRLNAIDFSALERLVEPLCETVNSFVGGGD</sequence>
<dbReference type="InterPro" id="IPR050525">
    <property type="entry name" value="ECM_Assembly_Org"/>
</dbReference>
<gene>
    <name evidence="2" type="ORF">ANCDUO_11376</name>
</gene>
<dbReference type="InterPro" id="IPR036465">
    <property type="entry name" value="vWFA_dom_sf"/>
</dbReference>
<dbReference type="AlphaFoldDB" id="A0A0C2GHV4"/>
<dbReference type="PANTHER" id="PTHR24020">
    <property type="entry name" value="COLLAGEN ALPHA"/>
    <property type="match status" value="1"/>
</dbReference>
<evidence type="ECO:0000313" key="2">
    <source>
        <dbReference type="EMBL" id="KIH58419.1"/>
    </source>
</evidence>
<dbReference type="PROSITE" id="PS50234">
    <property type="entry name" value="VWFA"/>
    <property type="match status" value="1"/>
</dbReference>
<dbReference type="EMBL" id="KN733142">
    <property type="protein sequence ID" value="KIH58419.1"/>
    <property type="molecule type" value="Genomic_DNA"/>
</dbReference>
<accession>A0A0C2GHV4</accession>
<keyword evidence="3" id="KW-1185">Reference proteome</keyword>